<protein>
    <recommendedName>
        <fullName evidence="2">Lipoprotein</fullName>
    </recommendedName>
</protein>
<proteinExistence type="predicted"/>
<dbReference type="AlphaFoldDB" id="A0A7C2XND3"/>
<dbReference type="PROSITE" id="PS51257">
    <property type="entry name" value="PROKAR_LIPOPROTEIN"/>
    <property type="match status" value="1"/>
</dbReference>
<gene>
    <name evidence="1" type="ORF">ENN98_01250</name>
</gene>
<sequence>MIFKRLAIGWPSLLSLLLVLAGGGITAGCATYTETSRSLQERLVAGEPEQALQILEKRAGGREDRVLYLLNKGMLLRLAGDFAASNQVLEEAKELIDRLVVISISEQTAALSVNDAKRSYIGDPYERILLHLYKTLNYLALADYVAARVEILQADLALGQLSEQERKLGAEGIMRYLSGLVFEQTGERSDALIAYRKAFAAYHSTGGVAAIPRSLQLDLLRLARRQGLDDEVRRYRDLFGVESLPDDRTRQGRGEVTVILGTGLAPVRQEQSINVLAGSNARWYRVATPFYPPRRAAPEVEIRVVANDEEVMAVLGEDLDNLARRALEAAMPGITGRALARLVVKGSAIREVEKNDQLLGIMANIAAVASERADTRSWVTLPARLHFARLYLPPGRYEIRVEWLGSGGRVLMSRVYQGVEVQPEGVVYIQDHWIGPWAVERG</sequence>
<accession>A0A7C2XND3</accession>
<reference evidence="1" key="1">
    <citation type="journal article" date="2020" name="mSystems">
        <title>Genome- and Community-Level Interaction Insights into Carbon Utilization and Element Cycling Functions of Hydrothermarchaeota in Hydrothermal Sediment.</title>
        <authorList>
            <person name="Zhou Z."/>
            <person name="Liu Y."/>
            <person name="Xu W."/>
            <person name="Pan J."/>
            <person name="Luo Z.H."/>
            <person name="Li M."/>
        </authorList>
    </citation>
    <scope>NUCLEOTIDE SEQUENCE [LARGE SCALE GENOMIC DNA]</scope>
    <source>
        <strain evidence="1">SpSt-1224</strain>
    </source>
</reference>
<comment type="caution">
    <text evidence="1">The sequence shown here is derived from an EMBL/GenBank/DDBJ whole genome shotgun (WGS) entry which is preliminary data.</text>
</comment>
<evidence type="ECO:0008006" key="2">
    <source>
        <dbReference type="Google" id="ProtNLM"/>
    </source>
</evidence>
<evidence type="ECO:0000313" key="1">
    <source>
        <dbReference type="EMBL" id="HET97333.1"/>
    </source>
</evidence>
<name>A0A7C2XND3_9BACT</name>
<organism evidence="1">
    <name type="scientific">Desulfurivibrio alkaliphilus</name>
    <dbReference type="NCBI Taxonomy" id="427923"/>
    <lineage>
        <taxon>Bacteria</taxon>
        <taxon>Pseudomonadati</taxon>
        <taxon>Thermodesulfobacteriota</taxon>
        <taxon>Desulfobulbia</taxon>
        <taxon>Desulfobulbales</taxon>
        <taxon>Desulfobulbaceae</taxon>
        <taxon>Desulfurivibrio</taxon>
    </lineage>
</organism>
<dbReference type="EMBL" id="DSDS01000029">
    <property type="protein sequence ID" value="HET97333.1"/>
    <property type="molecule type" value="Genomic_DNA"/>
</dbReference>
<dbReference type="Proteomes" id="UP000885986">
    <property type="component" value="Unassembled WGS sequence"/>
</dbReference>